<protein>
    <recommendedName>
        <fullName evidence="5">L-seryl-tRNA(Sec) kinase</fullName>
    </recommendedName>
</protein>
<dbReference type="GO" id="GO:0005524">
    <property type="term" value="F:ATP binding"/>
    <property type="evidence" value="ECO:0007669"/>
    <property type="project" value="UniProtKB-KW"/>
</dbReference>
<dbReference type="Proteomes" id="UP001196413">
    <property type="component" value="Unassembled WGS sequence"/>
</dbReference>
<comment type="caution">
    <text evidence="3">The sequence shown here is derived from an EMBL/GenBank/DDBJ whole genome shotgun (WGS) entry which is preliminary data.</text>
</comment>
<gene>
    <name evidence="3" type="ORF">KIN20_016942</name>
</gene>
<dbReference type="GO" id="GO:0016301">
    <property type="term" value="F:kinase activity"/>
    <property type="evidence" value="ECO:0007669"/>
    <property type="project" value="TreeGrafter"/>
</dbReference>
<sequence length="240" mass="27517">MALLLIMGLPAAGKSSLSNKLQEALSNSLVFSYDEINGRWMNNFDAHKSRKSFEQTVRQYLQDNCSDEFNKVVIVDDNFYLQSMRRPFERMATYYGLRYCCVMVSISVEDALERNSQRGSDAVSDETILRMAREMETPEDALIYNCDHIEAILQRLRGPRPVPRKPSQKDHSHDSCDSVLAKVDRELRAAVAEAVRKGLDGRRLAAAKRAVLSRFRLIKCNFSVEEIHQALLKEYYCTTH</sequence>
<evidence type="ECO:0000256" key="1">
    <source>
        <dbReference type="ARBA" id="ARBA00022741"/>
    </source>
</evidence>
<organism evidence="3 4">
    <name type="scientific">Parelaphostrongylus tenuis</name>
    <name type="common">Meningeal worm</name>
    <dbReference type="NCBI Taxonomy" id="148309"/>
    <lineage>
        <taxon>Eukaryota</taxon>
        <taxon>Metazoa</taxon>
        <taxon>Ecdysozoa</taxon>
        <taxon>Nematoda</taxon>
        <taxon>Chromadorea</taxon>
        <taxon>Rhabditida</taxon>
        <taxon>Rhabditina</taxon>
        <taxon>Rhabditomorpha</taxon>
        <taxon>Strongyloidea</taxon>
        <taxon>Metastrongylidae</taxon>
        <taxon>Parelaphostrongylus</taxon>
    </lineage>
</organism>
<dbReference type="AlphaFoldDB" id="A0AAD5MH81"/>
<proteinExistence type="predicted"/>
<evidence type="ECO:0000313" key="3">
    <source>
        <dbReference type="EMBL" id="KAJ1358502.1"/>
    </source>
</evidence>
<dbReference type="InterPro" id="IPR013641">
    <property type="entry name" value="KTI12/PSTK"/>
</dbReference>
<dbReference type="PANTHER" id="PTHR20873">
    <property type="entry name" value="L-SERYL-TRNA(SEC) KINASE"/>
    <property type="match status" value="1"/>
</dbReference>
<evidence type="ECO:0008006" key="5">
    <source>
        <dbReference type="Google" id="ProtNLM"/>
    </source>
</evidence>
<dbReference type="SUPFAM" id="SSF52540">
    <property type="entry name" value="P-loop containing nucleoside triphosphate hydrolases"/>
    <property type="match status" value="1"/>
</dbReference>
<name>A0AAD5MH81_PARTN</name>
<dbReference type="Pfam" id="PF08433">
    <property type="entry name" value="KTI12"/>
    <property type="match status" value="1"/>
</dbReference>
<dbReference type="PANTHER" id="PTHR20873:SF0">
    <property type="entry name" value="L-SERYL-TRNA(SEC) KINASE"/>
    <property type="match status" value="1"/>
</dbReference>
<reference evidence="3" key="1">
    <citation type="submission" date="2021-06" db="EMBL/GenBank/DDBJ databases">
        <title>Parelaphostrongylus tenuis whole genome reference sequence.</title>
        <authorList>
            <person name="Garwood T.J."/>
            <person name="Larsen P.A."/>
            <person name="Fountain-Jones N.M."/>
            <person name="Garbe J.R."/>
            <person name="Macchietto M.G."/>
            <person name="Kania S.A."/>
            <person name="Gerhold R.W."/>
            <person name="Richards J.E."/>
            <person name="Wolf T.M."/>
        </authorList>
    </citation>
    <scope>NUCLEOTIDE SEQUENCE</scope>
    <source>
        <strain evidence="3">MNPRO001-30</strain>
        <tissue evidence="3">Meninges</tissue>
    </source>
</reference>
<dbReference type="Gene3D" id="3.40.50.300">
    <property type="entry name" value="P-loop containing nucleotide triphosphate hydrolases"/>
    <property type="match status" value="1"/>
</dbReference>
<dbReference type="GO" id="GO:0000049">
    <property type="term" value="F:tRNA binding"/>
    <property type="evidence" value="ECO:0007669"/>
    <property type="project" value="TreeGrafter"/>
</dbReference>
<dbReference type="InterPro" id="IPR027417">
    <property type="entry name" value="P-loop_NTPase"/>
</dbReference>
<dbReference type="EMBL" id="JAHQIW010003392">
    <property type="protein sequence ID" value="KAJ1358502.1"/>
    <property type="molecule type" value="Genomic_DNA"/>
</dbReference>
<evidence type="ECO:0000256" key="2">
    <source>
        <dbReference type="ARBA" id="ARBA00022840"/>
    </source>
</evidence>
<accession>A0AAD5MH81</accession>
<dbReference type="InterPro" id="IPR052648">
    <property type="entry name" value="Ser-tRNA(Sec)_kinase"/>
</dbReference>
<keyword evidence="2" id="KW-0067">ATP-binding</keyword>
<keyword evidence="1" id="KW-0547">Nucleotide-binding</keyword>
<keyword evidence="4" id="KW-1185">Reference proteome</keyword>
<evidence type="ECO:0000313" key="4">
    <source>
        <dbReference type="Proteomes" id="UP001196413"/>
    </source>
</evidence>